<protein>
    <recommendedName>
        <fullName evidence="3">Serine aminopeptidase S33 domain-containing protein</fullName>
    </recommendedName>
</protein>
<organism evidence="1 2">
    <name type="scientific">Stentor coeruleus</name>
    <dbReference type="NCBI Taxonomy" id="5963"/>
    <lineage>
        <taxon>Eukaryota</taxon>
        <taxon>Sar</taxon>
        <taxon>Alveolata</taxon>
        <taxon>Ciliophora</taxon>
        <taxon>Postciliodesmatophora</taxon>
        <taxon>Heterotrichea</taxon>
        <taxon>Heterotrichida</taxon>
        <taxon>Stentoridae</taxon>
        <taxon>Stentor</taxon>
    </lineage>
</organism>
<dbReference type="EMBL" id="MPUH01000012">
    <property type="protein sequence ID" value="OMJ95453.1"/>
    <property type="molecule type" value="Genomic_DNA"/>
</dbReference>
<dbReference type="InterPro" id="IPR029058">
    <property type="entry name" value="AB_hydrolase_fold"/>
</dbReference>
<dbReference type="GO" id="GO:0016020">
    <property type="term" value="C:membrane"/>
    <property type="evidence" value="ECO:0007669"/>
    <property type="project" value="TreeGrafter"/>
</dbReference>
<evidence type="ECO:0008006" key="3">
    <source>
        <dbReference type="Google" id="ProtNLM"/>
    </source>
</evidence>
<evidence type="ECO:0000313" key="1">
    <source>
        <dbReference type="EMBL" id="OMJ95453.1"/>
    </source>
</evidence>
<dbReference type="Gene3D" id="3.40.50.1820">
    <property type="entry name" value="alpha/beta hydrolase"/>
    <property type="match status" value="1"/>
</dbReference>
<name>A0A1R2D2I2_9CILI</name>
<dbReference type="PANTHER" id="PTHR43798">
    <property type="entry name" value="MONOACYLGLYCEROL LIPASE"/>
    <property type="match status" value="1"/>
</dbReference>
<dbReference type="AlphaFoldDB" id="A0A1R2D2I2"/>
<keyword evidence="2" id="KW-1185">Reference proteome</keyword>
<dbReference type="SUPFAM" id="SSF53474">
    <property type="entry name" value="alpha/beta-Hydrolases"/>
    <property type="match status" value="1"/>
</dbReference>
<evidence type="ECO:0000313" key="2">
    <source>
        <dbReference type="Proteomes" id="UP000187209"/>
    </source>
</evidence>
<dbReference type="PANTHER" id="PTHR43798:SF33">
    <property type="entry name" value="HYDROLASE, PUTATIVE (AFU_ORTHOLOGUE AFUA_2G14860)-RELATED"/>
    <property type="match status" value="1"/>
</dbReference>
<dbReference type="InterPro" id="IPR050266">
    <property type="entry name" value="AB_hydrolase_sf"/>
</dbReference>
<accession>A0A1R2D2I2</accession>
<reference evidence="1 2" key="1">
    <citation type="submission" date="2016-11" db="EMBL/GenBank/DDBJ databases">
        <title>The macronuclear genome of Stentor coeruleus: a giant cell with tiny introns.</title>
        <authorList>
            <person name="Slabodnick M."/>
            <person name="Ruby J.G."/>
            <person name="Reiff S.B."/>
            <person name="Swart E.C."/>
            <person name="Gosai S."/>
            <person name="Prabakaran S."/>
            <person name="Witkowska E."/>
            <person name="Larue G.E."/>
            <person name="Fisher S."/>
            <person name="Freeman R.M."/>
            <person name="Gunawardena J."/>
            <person name="Chu W."/>
            <person name="Stover N.A."/>
            <person name="Gregory B.D."/>
            <person name="Nowacki M."/>
            <person name="Derisi J."/>
            <person name="Roy S.W."/>
            <person name="Marshall W.F."/>
            <person name="Sood P."/>
        </authorList>
    </citation>
    <scope>NUCLEOTIDE SEQUENCE [LARGE SCALE GENOMIC DNA]</scope>
    <source>
        <strain evidence="1">WM001</strain>
    </source>
</reference>
<gene>
    <name evidence="1" type="ORF">SteCoe_1221</name>
</gene>
<comment type="caution">
    <text evidence="1">The sequence shown here is derived from an EMBL/GenBank/DDBJ whole genome shotgun (WGS) entry which is preliminary data.</text>
</comment>
<sequence>MDYISNDHGIKLAYNLHLSENETNNIVILIHEALSDRNNPLFQKLAENLTCNSIRFDMQGNGDSEGVFSLAGYGKEIDDIHCLVNWARSQGYKVVGLIGHGKGANEVMMYSAKYADVPLCVSIAPRYDMKLLPNAVKELLPQIEANGAAQINVRGMVLNIEKAAVNDYSHVDMSKVAKNVKAWTCIIHSKADEEVPYSESVDLNKLLGKMAFEFHLLENFDHYFTNSDNEVSTLVNNFLTKTLPLLRLKSLI</sequence>
<proteinExistence type="predicted"/>
<dbReference type="Proteomes" id="UP000187209">
    <property type="component" value="Unassembled WGS sequence"/>
</dbReference>
<dbReference type="OrthoDB" id="336047at2759"/>